<sequence length="133" mass="14338">MTVLLDANALTALTVADHVHHDLTEAWFTQRSEPFATCPVTQGALARFLLRGGATARQALDVVRALRAADGHEFWPDELGYDVIDMRGVVGHRQVTDAYLAGLTRSRGGRLATFDRALAALHDDVAMLLDGGG</sequence>
<reference evidence="9" key="2">
    <citation type="submission" date="2012-02" db="EMBL/GenBank/DDBJ databases">
        <title>Complete genome sequence of Blastococcus saxobsidens strain DD2.</title>
        <authorList>
            <person name="Genoscope."/>
        </authorList>
    </citation>
    <scope>NUCLEOTIDE SEQUENCE [LARGE SCALE GENOMIC DNA]</scope>
    <source>
        <strain evidence="9">DD2</strain>
    </source>
</reference>
<dbReference type="eggNOG" id="COG1848">
    <property type="taxonomic scope" value="Bacteria"/>
</dbReference>
<evidence type="ECO:0000256" key="1">
    <source>
        <dbReference type="ARBA" id="ARBA00022649"/>
    </source>
</evidence>
<feature type="binding site" evidence="6">
    <location>
        <position position="97"/>
    </location>
    <ligand>
        <name>Mg(2+)</name>
        <dbReference type="ChEBI" id="CHEBI:18420"/>
    </ligand>
</feature>
<dbReference type="GO" id="GO:0004540">
    <property type="term" value="F:RNA nuclease activity"/>
    <property type="evidence" value="ECO:0007669"/>
    <property type="project" value="InterPro"/>
</dbReference>
<keyword evidence="2 6" id="KW-0540">Nuclease</keyword>
<dbReference type="GO" id="GO:0016788">
    <property type="term" value="F:hydrolase activity, acting on ester bonds"/>
    <property type="evidence" value="ECO:0007669"/>
    <property type="project" value="InterPro"/>
</dbReference>
<keyword evidence="3 6" id="KW-0479">Metal-binding</keyword>
<evidence type="ECO:0000256" key="4">
    <source>
        <dbReference type="ARBA" id="ARBA00022801"/>
    </source>
</evidence>
<comment type="function">
    <text evidence="6">Toxic component of a toxin-antitoxin (TA) system. An RNase.</text>
</comment>
<name>H6RM62_BLASD</name>
<comment type="similarity">
    <text evidence="6">Belongs to the PINc/VapC protein family.</text>
</comment>
<feature type="binding site" evidence="6">
    <location>
        <position position="6"/>
    </location>
    <ligand>
        <name>Mg(2+)</name>
        <dbReference type="ChEBI" id="CHEBI:18420"/>
    </ligand>
</feature>
<organism evidence="8 9">
    <name type="scientific">Blastococcus saxobsidens (strain DD2)</name>
    <dbReference type="NCBI Taxonomy" id="1146883"/>
    <lineage>
        <taxon>Bacteria</taxon>
        <taxon>Bacillati</taxon>
        <taxon>Actinomycetota</taxon>
        <taxon>Actinomycetes</taxon>
        <taxon>Geodermatophilales</taxon>
        <taxon>Geodermatophilaceae</taxon>
        <taxon>Blastococcus</taxon>
    </lineage>
</organism>
<keyword evidence="6" id="KW-0800">Toxin</keyword>
<feature type="domain" description="PIN" evidence="7">
    <location>
        <begin position="3"/>
        <end position="120"/>
    </location>
</feature>
<evidence type="ECO:0000256" key="6">
    <source>
        <dbReference type="HAMAP-Rule" id="MF_00265"/>
    </source>
</evidence>
<dbReference type="InterPro" id="IPR022907">
    <property type="entry name" value="VapC_family"/>
</dbReference>
<dbReference type="KEGG" id="bsd:BLASA_0327"/>
<dbReference type="HAMAP" id="MF_00265">
    <property type="entry name" value="VapC_Nob1"/>
    <property type="match status" value="1"/>
</dbReference>
<keyword evidence="5 6" id="KW-0460">Magnesium</keyword>
<evidence type="ECO:0000259" key="7">
    <source>
        <dbReference type="Pfam" id="PF01850"/>
    </source>
</evidence>
<dbReference type="AlphaFoldDB" id="H6RM62"/>
<evidence type="ECO:0000256" key="3">
    <source>
        <dbReference type="ARBA" id="ARBA00022723"/>
    </source>
</evidence>
<dbReference type="RefSeq" id="WP_014374221.1">
    <property type="nucleotide sequence ID" value="NC_016943.1"/>
</dbReference>
<evidence type="ECO:0000313" key="8">
    <source>
        <dbReference type="EMBL" id="CCG01304.1"/>
    </source>
</evidence>
<dbReference type="InterPro" id="IPR029060">
    <property type="entry name" value="PIN-like_dom_sf"/>
</dbReference>
<dbReference type="GO" id="GO:0090729">
    <property type="term" value="F:toxin activity"/>
    <property type="evidence" value="ECO:0007669"/>
    <property type="project" value="UniProtKB-KW"/>
</dbReference>
<dbReference type="SUPFAM" id="SSF88723">
    <property type="entry name" value="PIN domain-like"/>
    <property type="match status" value="1"/>
</dbReference>
<comment type="cofactor">
    <cofactor evidence="6">
        <name>Mg(2+)</name>
        <dbReference type="ChEBI" id="CHEBI:18420"/>
    </cofactor>
</comment>
<keyword evidence="1 6" id="KW-1277">Toxin-antitoxin system</keyword>
<evidence type="ECO:0000256" key="5">
    <source>
        <dbReference type="ARBA" id="ARBA00022842"/>
    </source>
</evidence>
<evidence type="ECO:0000256" key="2">
    <source>
        <dbReference type="ARBA" id="ARBA00022722"/>
    </source>
</evidence>
<dbReference type="EMBL" id="FO117623">
    <property type="protein sequence ID" value="CCG01304.1"/>
    <property type="molecule type" value="Genomic_DNA"/>
</dbReference>
<dbReference type="Proteomes" id="UP000007517">
    <property type="component" value="Chromosome"/>
</dbReference>
<dbReference type="GO" id="GO:0000287">
    <property type="term" value="F:magnesium ion binding"/>
    <property type="evidence" value="ECO:0007669"/>
    <property type="project" value="UniProtKB-UniRule"/>
</dbReference>
<dbReference type="HOGENOM" id="CLU_145365_0_0_11"/>
<accession>H6RM62</accession>
<keyword evidence="9" id="KW-1185">Reference proteome</keyword>
<dbReference type="InterPro" id="IPR002716">
    <property type="entry name" value="PIN_dom"/>
</dbReference>
<dbReference type="NCBIfam" id="TIGR00028">
    <property type="entry name" value="Mtu_PIN_fam"/>
    <property type="match status" value="1"/>
</dbReference>
<dbReference type="Gene3D" id="3.40.50.1010">
    <property type="entry name" value="5'-nuclease"/>
    <property type="match status" value="1"/>
</dbReference>
<dbReference type="GO" id="GO:0045926">
    <property type="term" value="P:negative regulation of growth"/>
    <property type="evidence" value="ECO:0007669"/>
    <property type="project" value="UniProtKB-ARBA"/>
</dbReference>
<evidence type="ECO:0000313" key="9">
    <source>
        <dbReference type="Proteomes" id="UP000007517"/>
    </source>
</evidence>
<dbReference type="STRING" id="1146883.BLASA_0327"/>
<proteinExistence type="inferred from homology"/>
<reference evidence="8 9" key="1">
    <citation type="journal article" date="2012" name="J. Bacteriol.">
        <title>Genome Sequence of Blastococcus saxobsidens DD2, a Stone-Inhabiting Bacterium.</title>
        <authorList>
            <person name="Chouaia B."/>
            <person name="Crotti E."/>
            <person name="Brusetti L."/>
            <person name="Daffonchio D."/>
            <person name="Essoussi I."/>
            <person name="Nouioui I."/>
            <person name="Sbissi I."/>
            <person name="Ghodhbane-Gtari F."/>
            <person name="Gtari M."/>
            <person name="Vacherie B."/>
            <person name="Barbe V."/>
            <person name="Medigue C."/>
            <person name="Gury J."/>
            <person name="Pujic P."/>
            <person name="Normand P."/>
        </authorList>
    </citation>
    <scope>NUCLEOTIDE SEQUENCE [LARGE SCALE GENOMIC DNA]</scope>
    <source>
        <strain evidence="8 9">DD2</strain>
    </source>
</reference>
<dbReference type="OrthoDB" id="196567at2"/>
<dbReference type="InterPro" id="IPR006226">
    <property type="entry name" value="Mtu_PIN"/>
</dbReference>
<gene>
    <name evidence="6" type="primary">vapC</name>
    <name evidence="8" type="ordered locus">BLASA_0327</name>
</gene>
<dbReference type="Pfam" id="PF01850">
    <property type="entry name" value="PIN"/>
    <property type="match status" value="1"/>
</dbReference>
<dbReference type="EC" id="3.1.-.-" evidence="6"/>
<protein>
    <recommendedName>
        <fullName evidence="6">Ribonuclease VapC</fullName>
        <shortName evidence="6">RNase VapC</shortName>
        <ecNumber evidence="6">3.1.-.-</ecNumber>
    </recommendedName>
    <alternativeName>
        <fullName evidence="6">Toxin VapC</fullName>
    </alternativeName>
</protein>
<keyword evidence="4 6" id="KW-0378">Hydrolase</keyword>